<accession>A0AAV5MA60</accession>
<keyword evidence="10" id="KW-0812">Transmembrane</keyword>
<evidence type="ECO:0000256" key="1">
    <source>
        <dbReference type="ARBA" id="ARBA00001971"/>
    </source>
</evidence>
<dbReference type="AlphaFoldDB" id="A0AAV5MA60"/>
<dbReference type="GO" id="GO:0002229">
    <property type="term" value="P:defense response to oomycetes"/>
    <property type="evidence" value="ECO:0007669"/>
    <property type="project" value="UniProtKB-ARBA"/>
</dbReference>
<keyword evidence="3 8" id="KW-0349">Heme</keyword>
<proteinExistence type="inferred from homology"/>
<dbReference type="GO" id="GO:0016705">
    <property type="term" value="F:oxidoreductase activity, acting on paired donors, with incorporation or reduction of molecular oxygen"/>
    <property type="evidence" value="ECO:0007669"/>
    <property type="project" value="InterPro"/>
</dbReference>
<dbReference type="GO" id="GO:0005506">
    <property type="term" value="F:iron ion binding"/>
    <property type="evidence" value="ECO:0007669"/>
    <property type="project" value="InterPro"/>
</dbReference>
<dbReference type="Pfam" id="PF00067">
    <property type="entry name" value="p450"/>
    <property type="match status" value="1"/>
</dbReference>
<comment type="similarity">
    <text evidence="2 9">Belongs to the cytochrome P450 family.</text>
</comment>
<dbReference type="GO" id="GO:0052544">
    <property type="term" value="P:defense response by callose deposition in cell wall"/>
    <property type="evidence" value="ECO:0007669"/>
    <property type="project" value="UniProtKB-ARBA"/>
</dbReference>
<feature type="binding site" description="axial binding residue" evidence="8">
    <location>
        <position position="475"/>
    </location>
    <ligand>
        <name>heme</name>
        <dbReference type="ChEBI" id="CHEBI:30413"/>
    </ligand>
    <ligandPart>
        <name>Fe</name>
        <dbReference type="ChEBI" id="CHEBI:18248"/>
    </ligandPart>
</feature>
<keyword evidence="12" id="KW-1185">Reference proteome</keyword>
<dbReference type="GO" id="GO:0020037">
    <property type="term" value="F:heme binding"/>
    <property type="evidence" value="ECO:0007669"/>
    <property type="project" value="InterPro"/>
</dbReference>
<evidence type="ECO:0000256" key="7">
    <source>
        <dbReference type="ARBA" id="ARBA00023033"/>
    </source>
</evidence>
<dbReference type="InterPro" id="IPR036396">
    <property type="entry name" value="Cyt_P450_sf"/>
</dbReference>
<keyword evidence="6 8" id="KW-0408">Iron</keyword>
<evidence type="ECO:0000256" key="8">
    <source>
        <dbReference type="PIRSR" id="PIRSR602401-1"/>
    </source>
</evidence>
<keyword evidence="10" id="KW-0472">Membrane</keyword>
<protein>
    <recommendedName>
        <fullName evidence="13">Cytochrome P450</fullName>
    </recommendedName>
</protein>
<dbReference type="Proteomes" id="UP001054252">
    <property type="component" value="Unassembled WGS sequence"/>
</dbReference>
<gene>
    <name evidence="11" type="ORF">SLEP1_g53720</name>
</gene>
<dbReference type="GO" id="GO:0010120">
    <property type="term" value="P:camalexin biosynthetic process"/>
    <property type="evidence" value="ECO:0007669"/>
    <property type="project" value="UniProtKB-ARBA"/>
</dbReference>
<evidence type="ECO:0000256" key="9">
    <source>
        <dbReference type="RuleBase" id="RU000461"/>
    </source>
</evidence>
<evidence type="ECO:0000256" key="10">
    <source>
        <dbReference type="SAM" id="Phobius"/>
    </source>
</evidence>
<keyword evidence="4 8" id="KW-0479">Metal-binding</keyword>
<dbReference type="InterPro" id="IPR001128">
    <property type="entry name" value="Cyt_P450"/>
</dbReference>
<keyword evidence="7 9" id="KW-0503">Monooxygenase</keyword>
<dbReference type="PANTHER" id="PTHR47944:SF4">
    <property type="entry name" value="OS09G0441700 PROTEIN"/>
    <property type="match status" value="1"/>
</dbReference>
<evidence type="ECO:0000313" key="11">
    <source>
        <dbReference type="EMBL" id="GKV46748.1"/>
    </source>
</evidence>
<organism evidence="11 12">
    <name type="scientific">Rubroshorea leprosula</name>
    <dbReference type="NCBI Taxonomy" id="152421"/>
    <lineage>
        <taxon>Eukaryota</taxon>
        <taxon>Viridiplantae</taxon>
        <taxon>Streptophyta</taxon>
        <taxon>Embryophyta</taxon>
        <taxon>Tracheophyta</taxon>
        <taxon>Spermatophyta</taxon>
        <taxon>Magnoliopsida</taxon>
        <taxon>eudicotyledons</taxon>
        <taxon>Gunneridae</taxon>
        <taxon>Pentapetalae</taxon>
        <taxon>rosids</taxon>
        <taxon>malvids</taxon>
        <taxon>Malvales</taxon>
        <taxon>Dipterocarpaceae</taxon>
        <taxon>Rubroshorea</taxon>
    </lineage>
</organism>
<evidence type="ECO:0000256" key="5">
    <source>
        <dbReference type="ARBA" id="ARBA00023002"/>
    </source>
</evidence>
<feature type="transmembrane region" description="Helical" evidence="10">
    <location>
        <begin position="17"/>
        <end position="37"/>
    </location>
</feature>
<evidence type="ECO:0000256" key="2">
    <source>
        <dbReference type="ARBA" id="ARBA00010617"/>
    </source>
</evidence>
<keyword evidence="5 9" id="KW-0560">Oxidoreductase</keyword>
<evidence type="ECO:0008006" key="13">
    <source>
        <dbReference type="Google" id="ProtNLM"/>
    </source>
</evidence>
<evidence type="ECO:0000256" key="6">
    <source>
        <dbReference type="ARBA" id="ARBA00023004"/>
    </source>
</evidence>
<dbReference type="GO" id="GO:0004497">
    <property type="term" value="F:monooxygenase activity"/>
    <property type="evidence" value="ECO:0007669"/>
    <property type="project" value="UniProtKB-KW"/>
</dbReference>
<dbReference type="Gene3D" id="1.10.630.10">
    <property type="entry name" value="Cytochrome P450"/>
    <property type="match status" value="1"/>
</dbReference>
<dbReference type="InterPro" id="IPR002401">
    <property type="entry name" value="Cyt_P450_E_grp-I"/>
</dbReference>
<dbReference type="GO" id="GO:0009625">
    <property type="term" value="P:response to insect"/>
    <property type="evidence" value="ECO:0007669"/>
    <property type="project" value="UniProtKB-ARBA"/>
</dbReference>
<evidence type="ECO:0000313" key="12">
    <source>
        <dbReference type="Proteomes" id="UP001054252"/>
    </source>
</evidence>
<dbReference type="InterPro" id="IPR017972">
    <property type="entry name" value="Cyt_P450_CS"/>
</dbReference>
<dbReference type="PROSITE" id="PS00086">
    <property type="entry name" value="CYTOCHROME_P450"/>
    <property type="match status" value="1"/>
</dbReference>
<dbReference type="SUPFAM" id="SSF48264">
    <property type="entry name" value="Cytochrome P450"/>
    <property type="match status" value="1"/>
</dbReference>
<name>A0AAV5MA60_9ROSI</name>
<sequence length="538" mass="61365">MANITIFNYSIHFPTSIFYPSILLCFFCFLLYLFKVIQLQGSNKKPKLPPLPPGPKPWPLVGNLPEMLINKPTYRWIHNLMHEMNKEIACICLGNVHVIVVTCPEIGRLFLRDHDVDFASRPICMTGDLISKGYSTTILQPFEDSWKDMRKIIRCHVLSQVKHKWFAGKRMEEADNLVRYVYTQCGGSDKTGLVNVRTAAQHYCGNVIRKMTFNKRYFGKEREDGGPGVAEEEHVNALFTILTYLFPFCVSDYVPWLRRFDLDGVEKITGEAIEIVEKYHNPIIEERIQQWKNGTKEEENDLLDVFINLKDDMGNPLLSEVKIKAQIIELMLATVDNPSNAFEWTLAEMLNQPEILGKAIEELDRVVGKDRLVQESDIPNLNYIKACARETFRLHPIAPFIVPHVSTSDKIVAGYFIPKGSRVLLSRIALGQNPKAWEEPTKYNPERHLKDDGSEVVLTEPDLRFISFSTGRRGCPGITLGTSMTIMLFARLLQGFSWSLPSNQSKIDLINADDLLLLAKPLVAMAKPRLPENLYPIN</sequence>
<dbReference type="GO" id="GO:0006569">
    <property type="term" value="P:L-tryptophan catabolic process"/>
    <property type="evidence" value="ECO:0007669"/>
    <property type="project" value="UniProtKB-ARBA"/>
</dbReference>
<evidence type="ECO:0000256" key="4">
    <source>
        <dbReference type="ARBA" id="ARBA00022723"/>
    </source>
</evidence>
<dbReference type="PRINTS" id="PR00463">
    <property type="entry name" value="EP450I"/>
</dbReference>
<dbReference type="EMBL" id="BPVZ01000215">
    <property type="protein sequence ID" value="GKV46748.1"/>
    <property type="molecule type" value="Genomic_DNA"/>
</dbReference>
<comment type="cofactor">
    <cofactor evidence="1 8">
        <name>heme</name>
        <dbReference type="ChEBI" id="CHEBI:30413"/>
    </cofactor>
</comment>
<dbReference type="FunFam" id="1.10.630.10:FF:000037">
    <property type="entry name" value="Cytochrome P450 9"/>
    <property type="match status" value="1"/>
</dbReference>
<comment type="caution">
    <text evidence="11">The sequence shown here is derived from an EMBL/GenBank/DDBJ whole genome shotgun (WGS) entry which is preliminary data.</text>
</comment>
<keyword evidence="10" id="KW-1133">Transmembrane helix</keyword>
<evidence type="ECO:0000256" key="3">
    <source>
        <dbReference type="ARBA" id="ARBA00022617"/>
    </source>
</evidence>
<dbReference type="GO" id="GO:0009684">
    <property type="term" value="P:indoleacetic acid biosynthetic process"/>
    <property type="evidence" value="ECO:0007669"/>
    <property type="project" value="UniProtKB-ARBA"/>
</dbReference>
<dbReference type="PANTHER" id="PTHR47944">
    <property type="entry name" value="CYTOCHROME P450 98A9"/>
    <property type="match status" value="1"/>
</dbReference>
<reference evidence="11 12" key="1">
    <citation type="journal article" date="2021" name="Commun. Biol.">
        <title>The genome of Shorea leprosula (Dipterocarpaceae) highlights the ecological relevance of drought in aseasonal tropical rainforests.</title>
        <authorList>
            <person name="Ng K.K.S."/>
            <person name="Kobayashi M.J."/>
            <person name="Fawcett J.A."/>
            <person name="Hatakeyama M."/>
            <person name="Paape T."/>
            <person name="Ng C.H."/>
            <person name="Ang C.C."/>
            <person name="Tnah L.H."/>
            <person name="Lee C.T."/>
            <person name="Nishiyama T."/>
            <person name="Sese J."/>
            <person name="O'Brien M.J."/>
            <person name="Copetti D."/>
            <person name="Mohd Noor M.I."/>
            <person name="Ong R.C."/>
            <person name="Putra M."/>
            <person name="Sireger I.Z."/>
            <person name="Indrioko S."/>
            <person name="Kosugi Y."/>
            <person name="Izuno A."/>
            <person name="Isagi Y."/>
            <person name="Lee S.L."/>
            <person name="Shimizu K.K."/>
        </authorList>
    </citation>
    <scope>NUCLEOTIDE SEQUENCE [LARGE SCALE GENOMIC DNA]</scope>
    <source>
        <strain evidence="11">214</strain>
    </source>
</reference>